<gene>
    <name evidence="8" type="ORF">D4Q52_25070</name>
</gene>
<keyword evidence="3" id="KW-0998">Cell outer membrane</keyword>
<feature type="transmembrane region" description="Helical" evidence="6">
    <location>
        <begin position="12"/>
        <end position="33"/>
    </location>
</feature>
<dbReference type="PRINTS" id="PR01021">
    <property type="entry name" value="OMPADOMAIN"/>
</dbReference>
<dbReference type="Gene3D" id="3.30.1330.60">
    <property type="entry name" value="OmpA-like domain"/>
    <property type="match status" value="1"/>
</dbReference>
<dbReference type="EMBL" id="QYYD01000046">
    <property type="protein sequence ID" value="RJF64764.1"/>
    <property type="molecule type" value="Genomic_DNA"/>
</dbReference>
<keyword evidence="6" id="KW-1133">Transmembrane helix</keyword>
<evidence type="ECO:0000256" key="4">
    <source>
        <dbReference type="PROSITE-ProRule" id="PRU00473"/>
    </source>
</evidence>
<keyword evidence="2 4" id="KW-0472">Membrane</keyword>
<feature type="transmembrane region" description="Helical" evidence="6">
    <location>
        <begin position="97"/>
        <end position="117"/>
    </location>
</feature>
<dbReference type="InterPro" id="IPR006664">
    <property type="entry name" value="OMP_bac"/>
</dbReference>
<protein>
    <submittedName>
        <fullName evidence="8">OmpA family protein</fullName>
    </submittedName>
</protein>
<accession>A0A418UX59</accession>
<evidence type="ECO:0000256" key="5">
    <source>
        <dbReference type="SAM" id="MobiDB-lite"/>
    </source>
</evidence>
<reference evidence="8 9" key="1">
    <citation type="submission" date="2018-09" db="EMBL/GenBank/DDBJ databases">
        <title>Draft genome sequence of Rhodopseudomonas palustris 2.1.18.</title>
        <authorList>
            <person name="Robertson S.L."/>
            <person name="Meyer T.E."/>
            <person name="Kyndt J.A."/>
        </authorList>
    </citation>
    <scope>NUCLEOTIDE SEQUENCE [LARGE SCALE GENOMIC DNA]</scope>
    <source>
        <strain evidence="8 9">2.1.18</strain>
    </source>
</reference>
<evidence type="ECO:0000256" key="1">
    <source>
        <dbReference type="ARBA" id="ARBA00004442"/>
    </source>
</evidence>
<dbReference type="PANTHER" id="PTHR30329:SF21">
    <property type="entry name" value="LIPOPROTEIN YIAD-RELATED"/>
    <property type="match status" value="1"/>
</dbReference>
<proteinExistence type="predicted"/>
<evidence type="ECO:0000256" key="3">
    <source>
        <dbReference type="ARBA" id="ARBA00023237"/>
    </source>
</evidence>
<dbReference type="AlphaFoldDB" id="A0A418UX59"/>
<dbReference type="Pfam" id="PF00691">
    <property type="entry name" value="OmpA"/>
    <property type="match status" value="1"/>
</dbReference>
<dbReference type="PANTHER" id="PTHR30329">
    <property type="entry name" value="STATOR ELEMENT OF FLAGELLAR MOTOR COMPLEX"/>
    <property type="match status" value="1"/>
</dbReference>
<feature type="domain" description="OmpA-like" evidence="7">
    <location>
        <begin position="334"/>
        <end position="448"/>
    </location>
</feature>
<evidence type="ECO:0000256" key="6">
    <source>
        <dbReference type="SAM" id="Phobius"/>
    </source>
</evidence>
<feature type="compositionally biased region" description="Basic and acidic residues" evidence="5">
    <location>
        <begin position="271"/>
        <end position="285"/>
    </location>
</feature>
<dbReference type="CDD" id="cd07185">
    <property type="entry name" value="OmpA_C-like"/>
    <property type="match status" value="1"/>
</dbReference>
<dbReference type="GO" id="GO:0009279">
    <property type="term" value="C:cell outer membrane"/>
    <property type="evidence" value="ECO:0007669"/>
    <property type="project" value="UniProtKB-SubCell"/>
</dbReference>
<dbReference type="InterPro" id="IPR036737">
    <property type="entry name" value="OmpA-like_sf"/>
</dbReference>
<comment type="caution">
    <text evidence="8">The sequence shown here is derived from an EMBL/GenBank/DDBJ whole genome shotgun (WGS) entry which is preliminary data.</text>
</comment>
<dbReference type="InterPro" id="IPR050330">
    <property type="entry name" value="Bact_OuterMem_StrucFunc"/>
</dbReference>
<sequence>MIYLVTQYWPWLLAAGVVGVVTPLIANEVGWAADLENYWLVRVGVVLALLVVVIVAQLASGKPELMLEAAAGLVVAFILGGIVGGLSVQLLPVRFEGWWVGLFATGMIWLGFGITALPKIEPDLRERVAEVVKTAGADPVNFDVAGRDVLLPEDLGNKRAAVTEQLRQVKGVRLVSEVEELSGPALAAKTIAKLQAEAAAKAEAEAKTKAEAEAREAVEKAAAAREIAARAAREAAKHAKSKADAEAKEAAAKAAAEAAVKEAAAREAATKEAAAKEAADKETAAKEAAATAANAEEARHAAVMPAPAPAATAPTRTADAAGTASIPSVEACQSRLTALGAAQKINFERRSAEIVPASRPVLKELAAVIAQCPAAQIEVAGHTDAAGKKAVNEALSKRRAEAVVDSLTKAGIGSAKLTAVGYGASKPLAANDNAEGRATNRRIEFVVK</sequence>
<name>A0A418UX59_RHOPL</name>
<evidence type="ECO:0000313" key="8">
    <source>
        <dbReference type="EMBL" id="RJF64764.1"/>
    </source>
</evidence>
<organism evidence="8 9">
    <name type="scientific">Rhodopseudomonas palustris</name>
    <dbReference type="NCBI Taxonomy" id="1076"/>
    <lineage>
        <taxon>Bacteria</taxon>
        <taxon>Pseudomonadati</taxon>
        <taxon>Pseudomonadota</taxon>
        <taxon>Alphaproteobacteria</taxon>
        <taxon>Hyphomicrobiales</taxon>
        <taxon>Nitrobacteraceae</taxon>
        <taxon>Rhodopseudomonas</taxon>
    </lineage>
</organism>
<dbReference type="SUPFAM" id="SSF103088">
    <property type="entry name" value="OmpA-like"/>
    <property type="match status" value="1"/>
</dbReference>
<comment type="subcellular location">
    <subcellularLocation>
        <location evidence="1">Cell outer membrane</location>
    </subcellularLocation>
</comment>
<evidence type="ECO:0000313" key="9">
    <source>
        <dbReference type="Proteomes" id="UP000285523"/>
    </source>
</evidence>
<dbReference type="OrthoDB" id="9782229at2"/>
<feature type="transmembrane region" description="Helical" evidence="6">
    <location>
        <begin position="39"/>
        <end position="59"/>
    </location>
</feature>
<feature type="transmembrane region" description="Helical" evidence="6">
    <location>
        <begin position="71"/>
        <end position="91"/>
    </location>
</feature>
<feature type="region of interest" description="Disordered" evidence="5">
    <location>
        <begin position="271"/>
        <end position="322"/>
    </location>
</feature>
<dbReference type="InterPro" id="IPR006665">
    <property type="entry name" value="OmpA-like"/>
</dbReference>
<dbReference type="Proteomes" id="UP000285523">
    <property type="component" value="Unassembled WGS sequence"/>
</dbReference>
<keyword evidence="6" id="KW-0812">Transmembrane</keyword>
<dbReference type="RefSeq" id="WP_119859306.1">
    <property type="nucleotide sequence ID" value="NZ_QYYD01000046.1"/>
</dbReference>
<evidence type="ECO:0000256" key="2">
    <source>
        <dbReference type="ARBA" id="ARBA00023136"/>
    </source>
</evidence>
<evidence type="ECO:0000259" key="7">
    <source>
        <dbReference type="PROSITE" id="PS51123"/>
    </source>
</evidence>
<feature type="compositionally biased region" description="Low complexity" evidence="5">
    <location>
        <begin position="286"/>
        <end position="322"/>
    </location>
</feature>
<dbReference type="PROSITE" id="PS51123">
    <property type="entry name" value="OMPA_2"/>
    <property type="match status" value="1"/>
</dbReference>